<evidence type="ECO:0000313" key="2">
    <source>
        <dbReference type="EMBL" id="ATQ66748.1"/>
    </source>
</evidence>
<gene>
    <name evidence="2" type="ORF">CQW49_01685</name>
</gene>
<dbReference type="Proteomes" id="UP000230709">
    <property type="component" value="Chromosome"/>
</dbReference>
<sequence length="166" mass="17340">MPASHLTRLAERLLEFCRTQNLRLATAESCTGGLVAGAITGVAGSSDAFDRGFVTYSNAAKEEMLGVPHDLLARFGAVSAETARAMAQGAVERSFADIAVSVTGIAGPGGGSVEKPVGLVHFACLRKGFGVEHVERRFGALSREAIREASVAQALEMLIAAAQRRP</sequence>
<dbReference type="AlphaFoldDB" id="A0A2D2CVF5"/>
<dbReference type="STRING" id="595536.GCA_000178815_00606"/>
<proteinExistence type="predicted"/>
<dbReference type="InterPro" id="IPR036653">
    <property type="entry name" value="CinA-like_C"/>
</dbReference>
<dbReference type="Gene3D" id="3.90.950.20">
    <property type="entry name" value="CinA-like"/>
    <property type="match status" value="1"/>
</dbReference>
<reference evidence="3" key="1">
    <citation type="submission" date="2017-10" db="EMBL/GenBank/DDBJ databases">
        <title>Completed PacBio SMRT sequence of Methylosinus trichosporium OB3b reveals presence of a third large plasmid.</title>
        <authorList>
            <person name="Charles T.C."/>
            <person name="Lynch M.D.J."/>
            <person name="Heil J.R."/>
            <person name="Cheng J."/>
        </authorList>
    </citation>
    <scope>NUCLEOTIDE SEQUENCE [LARGE SCALE GENOMIC DNA]</scope>
    <source>
        <strain evidence="3">OB3b</strain>
    </source>
</reference>
<protein>
    <submittedName>
        <fullName evidence="2">CinA family protein</fullName>
    </submittedName>
</protein>
<evidence type="ECO:0000313" key="3">
    <source>
        <dbReference type="Proteomes" id="UP000230709"/>
    </source>
</evidence>
<dbReference type="NCBIfam" id="TIGR00199">
    <property type="entry name" value="PncC_domain"/>
    <property type="match status" value="1"/>
</dbReference>
<dbReference type="EMBL" id="CP023737">
    <property type="protein sequence ID" value="ATQ66748.1"/>
    <property type="molecule type" value="Genomic_DNA"/>
</dbReference>
<dbReference type="RefSeq" id="WP_003613212.1">
    <property type="nucleotide sequence ID" value="NZ_ADVE02000001.1"/>
</dbReference>
<dbReference type="KEGG" id="mtw:CQW49_01685"/>
<dbReference type="InterPro" id="IPR008136">
    <property type="entry name" value="CinA_C"/>
</dbReference>
<accession>A0A2D2CVF5</accession>
<dbReference type="Pfam" id="PF02464">
    <property type="entry name" value="CinA"/>
    <property type="match status" value="1"/>
</dbReference>
<organism evidence="2 3">
    <name type="scientific">Methylosinus trichosporium (strain ATCC 35070 / NCIMB 11131 / UNIQEM 75 / OB3b)</name>
    <dbReference type="NCBI Taxonomy" id="595536"/>
    <lineage>
        <taxon>Bacteria</taxon>
        <taxon>Pseudomonadati</taxon>
        <taxon>Pseudomonadota</taxon>
        <taxon>Alphaproteobacteria</taxon>
        <taxon>Hyphomicrobiales</taxon>
        <taxon>Methylocystaceae</taxon>
        <taxon>Methylosinus</taxon>
    </lineage>
</organism>
<feature type="domain" description="CinA C-terminal" evidence="1">
    <location>
        <begin position="8"/>
        <end position="159"/>
    </location>
</feature>
<name>A0A2D2CVF5_METT3</name>
<keyword evidence="3" id="KW-1185">Reference proteome</keyword>
<dbReference type="SUPFAM" id="SSF142433">
    <property type="entry name" value="CinA-like"/>
    <property type="match status" value="1"/>
</dbReference>
<evidence type="ECO:0000259" key="1">
    <source>
        <dbReference type="Pfam" id="PF02464"/>
    </source>
</evidence>